<evidence type="ECO:0000256" key="1">
    <source>
        <dbReference type="SAM" id="MobiDB-lite"/>
    </source>
</evidence>
<keyword evidence="2" id="KW-1133">Transmembrane helix</keyword>
<comment type="caution">
    <text evidence="3">The sequence shown here is derived from an EMBL/GenBank/DDBJ whole genome shotgun (WGS) entry which is preliminary data.</text>
</comment>
<evidence type="ECO:0000313" key="4">
    <source>
        <dbReference type="Proteomes" id="UP000054978"/>
    </source>
</evidence>
<dbReference type="AlphaFoldDB" id="A0A157Z3E2"/>
<dbReference type="OrthoDB" id="8454876at2"/>
<protein>
    <recommendedName>
        <fullName evidence="5">DUF3742 domain-containing protein</fullName>
    </recommendedName>
</protein>
<dbReference type="STRING" id="1777144.AWB83_00141"/>
<dbReference type="EMBL" id="FCOB02000001">
    <property type="protein sequence ID" value="SAK40051.1"/>
    <property type="molecule type" value="Genomic_DNA"/>
</dbReference>
<dbReference type="InterPro" id="IPR022213">
    <property type="entry name" value="DUF3742"/>
</dbReference>
<dbReference type="Pfam" id="PF12553">
    <property type="entry name" value="DUF3742"/>
    <property type="match status" value="1"/>
</dbReference>
<accession>A0A157Z3E2</accession>
<dbReference type="RefSeq" id="WP_087042332.1">
    <property type="nucleotide sequence ID" value="NZ_FCOB02000001.1"/>
</dbReference>
<keyword evidence="2" id="KW-0812">Transmembrane</keyword>
<evidence type="ECO:0000256" key="2">
    <source>
        <dbReference type="SAM" id="Phobius"/>
    </source>
</evidence>
<feature type="compositionally biased region" description="Basic and acidic residues" evidence="1">
    <location>
        <begin position="85"/>
        <end position="104"/>
    </location>
</feature>
<keyword evidence="2" id="KW-0472">Membrane</keyword>
<evidence type="ECO:0000313" key="3">
    <source>
        <dbReference type="EMBL" id="SAK40051.1"/>
    </source>
</evidence>
<dbReference type="Proteomes" id="UP000054978">
    <property type="component" value="Unassembled WGS sequence"/>
</dbReference>
<organism evidence="3 4">
    <name type="scientific">Caballeronia ptereochthonis</name>
    <dbReference type="NCBI Taxonomy" id="1777144"/>
    <lineage>
        <taxon>Bacteria</taxon>
        <taxon>Pseudomonadati</taxon>
        <taxon>Pseudomonadota</taxon>
        <taxon>Betaproteobacteria</taxon>
        <taxon>Burkholderiales</taxon>
        <taxon>Burkholderiaceae</taxon>
        <taxon>Caballeronia</taxon>
    </lineage>
</organism>
<reference evidence="3" key="1">
    <citation type="submission" date="2016-01" db="EMBL/GenBank/DDBJ databases">
        <authorList>
            <person name="Peeters C."/>
        </authorList>
    </citation>
    <scope>NUCLEOTIDE SEQUENCE [LARGE SCALE GENOMIC DNA]</scope>
    <source>
        <strain evidence="3">LMG 29326</strain>
    </source>
</reference>
<gene>
    <name evidence="3" type="ORF">AWB83_00141</name>
</gene>
<feature type="region of interest" description="Disordered" evidence="1">
    <location>
        <begin position="83"/>
        <end position="122"/>
    </location>
</feature>
<evidence type="ECO:0008006" key="5">
    <source>
        <dbReference type="Google" id="ProtNLM"/>
    </source>
</evidence>
<sequence length="122" mass="13696">MTIASKPSWAHRFGEGAGHVWRWLARQDRRAAAWLTTQGLPARAANAVSWVAKLLALGVLLYLAFWLVLLLALLVIAGSAVSHVDGSEREERPLSDESDHKKNLFYDPINYNDDPDPRFDDK</sequence>
<feature type="transmembrane region" description="Helical" evidence="2">
    <location>
        <begin position="59"/>
        <end position="82"/>
    </location>
</feature>
<keyword evidence="4" id="KW-1185">Reference proteome</keyword>
<proteinExistence type="predicted"/>
<name>A0A157Z3E2_9BURK</name>